<evidence type="ECO:0000313" key="2">
    <source>
        <dbReference type="EMBL" id="KZZ89400.1"/>
    </source>
</evidence>
<dbReference type="OrthoDB" id="66095at2759"/>
<comment type="caution">
    <text evidence="2">The sequence shown here is derived from an EMBL/GenBank/DDBJ whole genome shotgun (WGS) entry which is preliminary data.</text>
</comment>
<feature type="region of interest" description="Disordered" evidence="1">
    <location>
        <begin position="237"/>
        <end position="259"/>
    </location>
</feature>
<proteinExistence type="predicted"/>
<keyword evidence="3" id="KW-1185">Reference proteome</keyword>
<reference evidence="2 3" key="1">
    <citation type="journal article" date="2016" name="Genome Biol. Evol.">
        <title>Divergent and convergent evolution of fungal pathogenicity.</title>
        <authorList>
            <person name="Shang Y."/>
            <person name="Xiao G."/>
            <person name="Zheng P."/>
            <person name="Cen K."/>
            <person name="Zhan S."/>
            <person name="Wang C."/>
        </authorList>
    </citation>
    <scope>NUCLEOTIDE SEQUENCE [LARGE SCALE GENOMIC DNA]</scope>
    <source>
        <strain evidence="2 3">RCEF 2490</strain>
    </source>
</reference>
<sequence>MAHVTHNVLLSYFQRLNLRTPPQPDETQPSEENDNDDDDRDDDHEQFHPSPVDIRVVQIMLSRSFKLPVDLVDAIFEDAEYWARSVSVIDYQAAPGAHLIISGSSATEDKFLLRSPPVGLTDVRAPDTTPEEPYSTHEVAPRVRRRDCDAAYFRKLPPYPTPRLVRPARKVIFTIRSHDQGWGGGGGARGEYDGSWTWFEVGLERFDSTETDALETSRDANAEALLRTTILPVRALRPLHPQVRPSGQGGDSGDDEAGEDEYEYNHSLLPEPQWTIQRNLTAHGEIKEHTVVWSASDDVAPDSIDARDLEDKGRGSMTGNGSFVRGLEVGDVLTVWGKARFPGWANHVDYLKMEVYWAV</sequence>
<gene>
    <name evidence="2" type="ORF">AAL_07699</name>
</gene>
<name>A0A166NDY9_9HYPO</name>
<dbReference type="Proteomes" id="UP000078544">
    <property type="component" value="Unassembled WGS sequence"/>
</dbReference>
<evidence type="ECO:0000313" key="3">
    <source>
        <dbReference type="Proteomes" id="UP000078544"/>
    </source>
</evidence>
<dbReference type="STRING" id="1081109.A0A166NDY9"/>
<evidence type="ECO:0000256" key="1">
    <source>
        <dbReference type="SAM" id="MobiDB-lite"/>
    </source>
</evidence>
<protein>
    <submittedName>
        <fullName evidence="2">Uncharacterized protein</fullName>
    </submittedName>
</protein>
<dbReference type="EMBL" id="AZGY01000025">
    <property type="protein sequence ID" value="KZZ89400.1"/>
    <property type="molecule type" value="Genomic_DNA"/>
</dbReference>
<feature type="compositionally biased region" description="Acidic residues" evidence="1">
    <location>
        <begin position="28"/>
        <end position="44"/>
    </location>
</feature>
<organism evidence="2 3">
    <name type="scientific">Moelleriella libera RCEF 2490</name>
    <dbReference type="NCBI Taxonomy" id="1081109"/>
    <lineage>
        <taxon>Eukaryota</taxon>
        <taxon>Fungi</taxon>
        <taxon>Dikarya</taxon>
        <taxon>Ascomycota</taxon>
        <taxon>Pezizomycotina</taxon>
        <taxon>Sordariomycetes</taxon>
        <taxon>Hypocreomycetidae</taxon>
        <taxon>Hypocreales</taxon>
        <taxon>Clavicipitaceae</taxon>
        <taxon>Moelleriella</taxon>
    </lineage>
</organism>
<feature type="region of interest" description="Disordered" evidence="1">
    <location>
        <begin position="19"/>
        <end position="49"/>
    </location>
</feature>
<accession>A0A166NDY9</accession>
<dbReference type="AlphaFoldDB" id="A0A166NDY9"/>